<dbReference type="InterPro" id="IPR058781">
    <property type="entry name" value="HH_AprE-like"/>
</dbReference>
<comment type="similarity">
    <text evidence="2 9">Belongs to the membrane fusion protein (MFP) (TC 8.A.1) family.</text>
</comment>
<dbReference type="Pfam" id="PF25994">
    <property type="entry name" value="HH_AprE"/>
    <property type="match status" value="1"/>
</dbReference>
<evidence type="ECO:0000259" key="11">
    <source>
        <dbReference type="Pfam" id="PF26002"/>
    </source>
</evidence>
<comment type="subcellular location">
    <subcellularLocation>
        <location evidence="1 9">Cell inner membrane</location>
        <topology evidence="1 9">Single-pass membrane protein</topology>
    </subcellularLocation>
</comment>
<dbReference type="NCBIfam" id="TIGR01843">
    <property type="entry name" value="type_I_hlyD"/>
    <property type="match status" value="1"/>
</dbReference>
<dbReference type="OrthoDB" id="9810980at2"/>
<dbReference type="Pfam" id="PF26002">
    <property type="entry name" value="Beta-barrel_AprE"/>
    <property type="match status" value="1"/>
</dbReference>
<evidence type="ECO:0000313" key="12">
    <source>
        <dbReference type="EMBL" id="CCG40536.1"/>
    </source>
</evidence>
<dbReference type="GO" id="GO:0005886">
    <property type="term" value="C:plasma membrane"/>
    <property type="evidence" value="ECO:0007669"/>
    <property type="project" value="UniProtKB-SubCell"/>
</dbReference>
<evidence type="ECO:0000256" key="4">
    <source>
        <dbReference type="ARBA" id="ARBA00022475"/>
    </source>
</evidence>
<keyword evidence="8 9" id="KW-0472">Membrane</keyword>
<keyword evidence="13" id="KW-1185">Reference proteome</keyword>
<dbReference type="Proteomes" id="UP000004169">
    <property type="component" value="Unassembled WGS sequence"/>
</dbReference>
<evidence type="ECO:0000256" key="1">
    <source>
        <dbReference type="ARBA" id="ARBA00004377"/>
    </source>
</evidence>
<evidence type="ECO:0000256" key="6">
    <source>
        <dbReference type="ARBA" id="ARBA00022692"/>
    </source>
</evidence>
<gene>
    <name evidence="12" type="ORF">PHAMO_210047</name>
</gene>
<dbReference type="Gene3D" id="2.40.30.170">
    <property type="match status" value="1"/>
</dbReference>
<accession>H8FQ98</accession>
<evidence type="ECO:0000313" key="13">
    <source>
        <dbReference type="Proteomes" id="UP000004169"/>
    </source>
</evidence>
<keyword evidence="6 9" id="KW-0812">Transmembrane</keyword>
<dbReference type="STRING" id="1150626.PHAMO_210047"/>
<keyword evidence="5 9" id="KW-0997">Cell inner membrane</keyword>
<protein>
    <recommendedName>
        <fullName evidence="9">Membrane fusion protein (MFP) family protein</fullName>
    </recommendedName>
</protein>
<evidence type="ECO:0000256" key="8">
    <source>
        <dbReference type="ARBA" id="ARBA00023136"/>
    </source>
</evidence>
<proteinExistence type="inferred from homology"/>
<feature type="domain" description="AprE-like long alpha-helical hairpin" evidence="10">
    <location>
        <begin position="109"/>
        <end position="297"/>
    </location>
</feature>
<evidence type="ECO:0000256" key="5">
    <source>
        <dbReference type="ARBA" id="ARBA00022519"/>
    </source>
</evidence>
<dbReference type="AlphaFoldDB" id="H8FQ98"/>
<dbReference type="PANTHER" id="PTHR30386">
    <property type="entry name" value="MEMBRANE FUSION SUBUNIT OF EMRAB-TOLC MULTIDRUG EFFLUX PUMP"/>
    <property type="match status" value="1"/>
</dbReference>
<name>H8FQ98_MAGML</name>
<organism evidence="12 13">
    <name type="scientific">Magnetospirillum molischianum DSM 120</name>
    <dbReference type="NCBI Taxonomy" id="1150626"/>
    <lineage>
        <taxon>Bacteria</taxon>
        <taxon>Pseudomonadati</taxon>
        <taxon>Pseudomonadota</taxon>
        <taxon>Alphaproteobacteria</taxon>
        <taxon>Rhodospirillales</taxon>
        <taxon>Rhodospirillaceae</taxon>
        <taxon>Magnetospirillum</taxon>
    </lineage>
</organism>
<evidence type="ECO:0000256" key="3">
    <source>
        <dbReference type="ARBA" id="ARBA00022448"/>
    </source>
</evidence>
<dbReference type="Gene3D" id="2.40.50.100">
    <property type="match status" value="1"/>
</dbReference>
<evidence type="ECO:0000256" key="9">
    <source>
        <dbReference type="RuleBase" id="RU365093"/>
    </source>
</evidence>
<dbReference type="PANTHER" id="PTHR30386:SF17">
    <property type="entry name" value="ALKALINE PROTEASE SECRETION PROTEIN APRE"/>
    <property type="match status" value="1"/>
</dbReference>
<evidence type="ECO:0000256" key="2">
    <source>
        <dbReference type="ARBA" id="ARBA00009477"/>
    </source>
</evidence>
<evidence type="ECO:0000256" key="7">
    <source>
        <dbReference type="ARBA" id="ARBA00022989"/>
    </source>
</evidence>
<dbReference type="eggNOG" id="COG0845">
    <property type="taxonomic scope" value="Bacteria"/>
</dbReference>
<keyword evidence="3 9" id="KW-0813">Transport</keyword>
<dbReference type="InterPro" id="IPR058982">
    <property type="entry name" value="Beta-barrel_AprE"/>
</dbReference>
<feature type="domain" description="AprE-like beta-barrel" evidence="11">
    <location>
        <begin position="339"/>
        <end position="427"/>
    </location>
</feature>
<sequence length="450" mass="49727">MKEEKAAMTDLVPAPAKALAVPDRAADYSRSILAGWLVIAVTFGGLILWSFLAPLTAAVMAQGSLVVDSSRKVIQHLEGGIVKEILVHDGQIVGEGEALLRLDQSQVLASAALLRAKLDSALAQEARLMAERSGENVISFPAELISRRTDVEVASTLDTQRRLFEARRSSRNGQIQLLRARIEQSREQILGLTTLEKSLEYQAVLMRKELSGQQILEEKGYSSKNKILSLQRDVARLEGERGQSLASIASIRQTISESDLQILQLDKQFREDVEKELRDVQGIRFDSEERLAAVVDQISRLTVRSPVAGVVMDLAVHTVGGVVAPGGHLMDVVPRDDRLLVEATVSPDSIDGVYVGQPSQVRFSAFNRGASPTVKGEVIFVSADRMVNERTDAPYYIVRIEIDEEGRRQLEQFSLIPGMPCEVVIDKGSRTMAEYFIKPVKDTIYRSMKY</sequence>
<dbReference type="GO" id="GO:0015031">
    <property type="term" value="P:protein transport"/>
    <property type="evidence" value="ECO:0007669"/>
    <property type="project" value="InterPro"/>
</dbReference>
<evidence type="ECO:0000259" key="10">
    <source>
        <dbReference type="Pfam" id="PF25994"/>
    </source>
</evidence>
<dbReference type="InterPro" id="IPR050739">
    <property type="entry name" value="MFP"/>
</dbReference>
<comment type="caution">
    <text evidence="12">The sequence shown here is derived from an EMBL/GenBank/DDBJ whole genome shotgun (WGS) entry which is preliminary data.</text>
</comment>
<keyword evidence="7 9" id="KW-1133">Transmembrane helix</keyword>
<dbReference type="EMBL" id="CAHP01000014">
    <property type="protein sequence ID" value="CCG40536.1"/>
    <property type="molecule type" value="Genomic_DNA"/>
</dbReference>
<feature type="transmembrane region" description="Helical" evidence="9">
    <location>
        <begin position="32"/>
        <end position="52"/>
    </location>
</feature>
<keyword evidence="4 9" id="KW-1003">Cell membrane</keyword>
<reference evidence="12 13" key="1">
    <citation type="journal article" date="2012" name="J. Bacteriol.">
        <title>Draft Genome Sequence of the Purple Photosynthetic Bacterium Phaeospirillum molischianum DSM120, a Particularly Versatile Bacterium.</title>
        <authorList>
            <person name="Duquesne K."/>
            <person name="Prima V."/>
            <person name="Ji B."/>
            <person name="Rouy Z."/>
            <person name="Medigue C."/>
            <person name="Talla E."/>
            <person name="Sturgis J.N."/>
        </authorList>
    </citation>
    <scope>NUCLEOTIDE SEQUENCE [LARGE SCALE GENOMIC DNA]</scope>
    <source>
        <strain evidence="13">DSM120</strain>
    </source>
</reference>
<dbReference type="PRINTS" id="PR01490">
    <property type="entry name" value="RTXTOXIND"/>
</dbReference>
<dbReference type="InterPro" id="IPR010129">
    <property type="entry name" value="T1SS_HlyD"/>
</dbReference>